<protein>
    <submittedName>
        <fullName evidence="3">Acyltransferase</fullName>
    </submittedName>
</protein>
<name>A0ABY5ZBE6_9ACTN</name>
<feature type="transmembrane region" description="Helical" evidence="1">
    <location>
        <begin position="275"/>
        <end position="294"/>
    </location>
</feature>
<keyword evidence="3" id="KW-0012">Acyltransferase</keyword>
<proteinExistence type="predicted"/>
<keyword evidence="4" id="KW-1185">Reference proteome</keyword>
<gene>
    <name evidence="3" type="ORF">Drose_08715</name>
</gene>
<keyword evidence="1" id="KW-0472">Membrane</keyword>
<evidence type="ECO:0000313" key="4">
    <source>
        <dbReference type="Proteomes" id="UP001058271"/>
    </source>
</evidence>
<evidence type="ECO:0000256" key="1">
    <source>
        <dbReference type="SAM" id="Phobius"/>
    </source>
</evidence>
<keyword evidence="3" id="KW-0808">Transferase</keyword>
<dbReference type="InterPro" id="IPR002656">
    <property type="entry name" value="Acyl_transf_3_dom"/>
</dbReference>
<sequence>MRIIASWSQLPTLRSRYSPKANSLGFLRLGLAFAVLVAHSWPLGFGAGNPGLRQTHGQIDLGTLAVDGFFVLSGFLVTASAQRLGAMRFAWHRFLRIFPGLWVCLLVIAFVVAPLLSVITRGSLRSLFDHPAGPMRYAWANWFGNPHQWGIGDLLTETPYGRLAHGSVFNGSLWSLAYELSCYAGLIALIAAGVLRRSPGLVLVLAVGTYAVIVTDFFLALPSSGPATHPLQRGVLGPIPLIGYLDLQTMVYLGFLFLLGAVFQLYQHRVPIHPVPGLAAAVVLASSMFVGGFYVFGYPAYAYLLIWAACALPPVLHRVGRDRDYSYGIYIYAFPVQQSVALFGGAQWGLVPYIVLSAAGALALAALSWHVVEKPALSLKHWSLRREIRRPAESPVLVGAGRP</sequence>
<feature type="transmembrane region" description="Helical" evidence="1">
    <location>
        <begin position="241"/>
        <end position="263"/>
    </location>
</feature>
<feature type="transmembrane region" description="Helical" evidence="1">
    <location>
        <begin position="21"/>
        <end position="41"/>
    </location>
</feature>
<feature type="transmembrane region" description="Helical" evidence="1">
    <location>
        <begin position="300"/>
        <end position="317"/>
    </location>
</feature>
<accession>A0ABY5ZBE6</accession>
<dbReference type="RefSeq" id="WP_260727673.1">
    <property type="nucleotide sequence ID" value="NZ_BAAABS010000033.1"/>
</dbReference>
<dbReference type="PANTHER" id="PTHR23028">
    <property type="entry name" value="ACETYLTRANSFERASE"/>
    <property type="match status" value="1"/>
</dbReference>
<keyword evidence="1" id="KW-0812">Transmembrane</keyword>
<evidence type="ECO:0000313" key="3">
    <source>
        <dbReference type="EMBL" id="UWZ38310.1"/>
    </source>
</evidence>
<feature type="domain" description="Acyltransferase 3" evidence="2">
    <location>
        <begin position="24"/>
        <end position="368"/>
    </location>
</feature>
<dbReference type="EMBL" id="CP073721">
    <property type="protein sequence ID" value="UWZ38310.1"/>
    <property type="molecule type" value="Genomic_DNA"/>
</dbReference>
<dbReference type="PANTHER" id="PTHR23028:SF53">
    <property type="entry name" value="ACYL_TRANSF_3 DOMAIN-CONTAINING PROTEIN"/>
    <property type="match status" value="1"/>
</dbReference>
<feature type="transmembrane region" description="Helical" evidence="1">
    <location>
        <begin position="329"/>
        <end position="348"/>
    </location>
</feature>
<dbReference type="Proteomes" id="UP001058271">
    <property type="component" value="Chromosome"/>
</dbReference>
<feature type="transmembrane region" description="Helical" evidence="1">
    <location>
        <begin position="100"/>
        <end position="119"/>
    </location>
</feature>
<feature type="transmembrane region" description="Helical" evidence="1">
    <location>
        <begin position="202"/>
        <end position="221"/>
    </location>
</feature>
<dbReference type="InterPro" id="IPR050879">
    <property type="entry name" value="Acyltransferase_3"/>
</dbReference>
<organism evidence="3 4">
    <name type="scientific">Dactylosporangium roseum</name>
    <dbReference type="NCBI Taxonomy" id="47989"/>
    <lineage>
        <taxon>Bacteria</taxon>
        <taxon>Bacillati</taxon>
        <taxon>Actinomycetota</taxon>
        <taxon>Actinomycetes</taxon>
        <taxon>Micromonosporales</taxon>
        <taxon>Micromonosporaceae</taxon>
        <taxon>Dactylosporangium</taxon>
    </lineage>
</organism>
<reference evidence="3" key="1">
    <citation type="submission" date="2021-04" db="EMBL/GenBank/DDBJ databases">
        <title>Biosynthetic gene clusters of Dactylosporangioum roseum.</title>
        <authorList>
            <person name="Hartkoorn R.C."/>
            <person name="Beaudoing E."/>
            <person name="Hot D."/>
            <person name="Moureu S."/>
        </authorList>
    </citation>
    <scope>NUCLEOTIDE SEQUENCE</scope>
    <source>
        <strain evidence="3">NRRL B-16295</strain>
    </source>
</reference>
<feature type="transmembrane region" description="Helical" evidence="1">
    <location>
        <begin position="354"/>
        <end position="372"/>
    </location>
</feature>
<dbReference type="GO" id="GO:0016746">
    <property type="term" value="F:acyltransferase activity"/>
    <property type="evidence" value="ECO:0007669"/>
    <property type="project" value="UniProtKB-KW"/>
</dbReference>
<keyword evidence="1" id="KW-1133">Transmembrane helix</keyword>
<dbReference type="Pfam" id="PF01757">
    <property type="entry name" value="Acyl_transf_3"/>
    <property type="match status" value="1"/>
</dbReference>
<feature type="transmembrane region" description="Helical" evidence="1">
    <location>
        <begin position="61"/>
        <end position="79"/>
    </location>
</feature>
<feature type="transmembrane region" description="Helical" evidence="1">
    <location>
        <begin position="176"/>
        <end position="195"/>
    </location>
</feature>
<evidence type="ECO:0000259" key="2">
    <source>
        <dbReference type="Pfam" id="PF01757"/>
    </source>
</evidence>